<evidence type="ECO:0000259" key="3">
    <source>
        <dbReference type="PROSITE" id="PS50924"/>
    </source>
</evidence>
<dbReference type="InterPro" id="IPR005330">
    <property type="entry name" value="MHYT_dom"/>
</dbReference>
<dbReference type="PROSITE" id="PS50924">
    <property type="entry name" value="MHYT"/>
    <property type="match status" value="1"/>
</dbReference>
<proteinExistence type="predicted"/>
<reference evidence="5" key="3">
    <citation type="submission" date="2025-08" db="UniProtKB">
        <authorList>
            <consortium name="RefSeq"/>
        </authorList>
    </citation>
    <scope>IDENTIFICATION</scope>
    <source>
        <strain evidence="5">CBS 342.82</strain>
    </source>
</reference>
<feature type="compositionally biased region" description="Gly residues" evidence="1">
    <location>
        <begin position="777"/>
        <end position="789"/>
    </location>
</feature>
<dbReference type="RefSeq" id="XP_033457416.1">
    <property type="nucleotide sequence ID" value="XM_033605539.1"/>
</dbReference>
<feature type="compositionally biased region" description="Low complexity" evidence="1">
    <location>
        <begin position="729"/>
        <end position="747"/>
    </location>
</feature>
<feature type="compositionally biased region" description="Polar residues" evidence="1">
    <location>
        <begin position="793"/>
        <end position="802"/>
    </location>
</feature>
<dbReference type="Proteomes" id="UP000504637">
    <property type="component" value="Unplaced"/>
</dbReference>
<feature type="transmembrane region" description="Helical" evidence="2">
    <location>
        <begin position="233"/>
        <end position="256"/>
    </location>
</feature>
<feature type="domain" description="MHYT" evidence="3">
    <location>
        <begin position="15"/>
        <end position="218"/>
    </location>
</feature>
<feature type="compositionally biased region" description="Polar residues" evidence="1">
    <location>
        <begin position="748"/>
        <end position="759"/>
    </location>
</feature>
<protein>
    <recommendedName>
        <fullName evidence="3">MHYT domain-containing protein</fullName>
    </recommendedName>
</protein>
<feature type="region of interest" description="Disordered" evidence="1">
    <location>
        <begin position="852"/>
        <end position="873"/>
    </location>
</feature>
<keyword evidence="2" id="KW-0472">Membrane</keyword>
<feature type="compositionally biased region" description="Basic residues" evidence="1">
    <location>
        <begin position="809"/>
        <end position="823"/>
    </location>
</feature>
<keyword evidence="2" id="KW-0812">Transmembrane</keyword>
<feature type="transmembrane region" description="Helical" evidence="2">
    <location>
        <begin position="20"/>
        <end position="39"/>
    </location>
</feature>
<accession>A0A6J3LXA4</accession>
<feature type="region of interest" description="Disordered" evidence="1">
    <location>
        <begin position="772"/>
        <end position="836"/>
    </location>
</feature>
<dbReference type="PANTHER" id="PTHR35152">
    <property type="entry name" value="DOMAIN SIGNALLING PROTEIN, PUTATIVE (AFU_ORTHOLOGUE AFUA_5G11310)-RELATED"/>
    <property type="match status" value="1"/>
</dbReference>
<reference evidence="5" key="1">
    <citation type="submission" date="2020-01" db="EMBL/GenBank/DDBJ databases">
        <authorList>
            <consortium name="DOE Joint Genome Institute"/>
            <person name="Haridas S."/>
            <person name="Albert R."/>
            <person name="Binder M."/>
            <person name="Bloem J."/>
            <person name="Labutti K."/>
            <person name="Salamov A."/>
            <person name="Andreopoulos B."/>
            <person name="Baker S.E."/>
            <person name="Barry K."/>
            <person name="Bills G."/>
            <person name="Bluhm B.H."/>
            <person name="Cannon C."/>
            <person name="Castanera R."/>
            <person name="Culley D.E."/>
            <person name="Daum C."/>
            <person name="Ezra D."/>
            <person name="Gonzalez J.B."/>
            <person name="Henrissat B."/>
            <person name="Kuo A."/>
            <person name="Liang C."/>
            <person name="Lipzen A."/>
            <person name="Lutzoni F."/>
            <person name="Magnuson J."/>
            <person name="Mondo S."/>
            <person name="Nolan M."/>
            <person name="Ohm R."/>
            <person name="Pangilinan J."/>
            <person name="Park H.-J."/>
            <person name="Ramirez L."/>
            <person name="Alfaro M."/>
            <person name="Sun H."/>
            <person name="Tritt A."/>
            <person name="Yoshinaga Y."/>
            <person name="Zwiers L.-H."/>
            <person name="Turgeon B.G."/>
            <person name="Goodwin S.B."/>
            <person name="Spatafora J.W."/>
            <person name="Crous P.W."/>
            <person name="Grigoriev I.V."/>
        </authorList>
    </citation>
    <scope>NUCLEOTIDE SEQUENCE</scope>
    <source>
        <strain evidence="5">CBS 342.82</strain>
    </source>
</reference>
<sequence length="965" mass="105271">MSGTLPLHSVVESSFNPGIVAASYFASLCGASLTIELLNRRATALGNLRSWLETLSCATAMGVVGIWCMHFIGNRAIILGDGSDIIQLSYSPGYTILSVFCPILGLVAAFSAAEWTSHSAVAHWASLMVTGLLAGGSIAAMHYVGNLGITNYSLSYSPRFLAASIIIAVGDCILVLVLFYTLREKWISSWWKRVLCAMLLAGGVSSMHFTASTHCTYTLLRYNGDREINSRNIQVIIAGTICGATAVIVLLFQYLVRMRAQAVRARSQKVTLACVVFSPDGRILVTTEGVLPCREITDRYNHRTFDEDFNTAHPMFHWIFRVTYNWGGISDLVPRMQNQMITSSSGTSTKDVSSVIESRSKCSSESSTIYDSETYNDYTVLFRERFCMAAVALAASMHVPLERLGVLYDRIVETGTLTTEDAAKRGRSVDIRDVEAVLHANLFGKGQVMFITRQASEDDVDKLLNAGYKFASILHVSRTLAQAMQIPTITLDVHLADIKRYLDNLRNVEKTGTWLAIFAMIPKPNQKGFDVVVDKDHRDQLPDVQLVPHRLNGWQIEMLNYMNGYRATACYTFLDDHIRRTATGENSAEIQFATTLRNTITELFERVPVEWTREARISSQQLTAHYSRTQPNRASSTTLFAFTIIVDMHTTLDPRRSPTISRIPLSFFDTRQRCYPGSPDHAILAQEIVHMFGPLLSRKFNKDKENQRNRHKRLSANSREGDSGGGGITSRASTISARSRLARSSSTDKTWSAQDDSGSSQYELIDTASYTTRKFSRGGGGGGDRGGQPGNAVDNSNRSNSLRIPGFSHHNHHRNNSQHHPRRDRHDSLPSNAWGNGGILVSSETVIETDSNSEIFGPASPGENTRGSATPIGGIGAEAGVGAPSIGGAPASVAAGRGMGTKVAISATKPEMTFVDHLVVITKARNVPTKPEAPPTTGTTGTMGTASPGLVVLPEIRMGGGVGEV</sequence>
<gene>
    <name evidence="5" type="ORF">K489DRAFT_383184</name>
</gene>
<feature type="transmembrane region" description="Helical" evidence="2">
    <location>
        <begin position="51"/>
        <end position="73"/>
    </location>
</feature>
<feature type="compositionally biased region" description="Low complexity" evidence="1">
    <location>
        <begin position="935"/>
        <end position="947"/>
    </location>
</feature>
<keyword evidence="2" id="KW-1133">Transmembrane helix</keyword>
<evidence type="ECO:0000313" key="4">
    <source>
        <dbReference type="Proteomes" id="UP000504637"/>
    </source>
</evidence>
<reference evidence="5" key="2">
    <citation type="submission" date="2020-04" db="EMBL/GenBank/DDBJ databases">
        <authorList>
            <consortium name="NCBI Genome Project"/>
        </authorList>
    </citation>
    <scope>NUCLEOTIDE SEQUENCE</scope>
    <source>
        <strain evidence="5">CBS 342.82</strain>
    </source>
</reference>
<dbReference type="GeneID" id="54363339"/>
<name>A0A6J3LXA4_9PEZI</name>
<organism evidence="5">
    <name type="scientific">Dissoconium aciculare CBS 342.82</name>
    <dbReference type="NCBI Taxonomy" id="1314786"/>
    <lineage>
        <taxon>Eukaryota</taxon>
        <taxon>Fungi</taxon>
        <taxon>Dikarya</taxon>
        <taxon>Ascomycota</taxon>
        <taxon>Pezizomycotina</taxon>
        <taxon>Dothideomycetes</taxon>
        <taxon>Dothideomycetidae</taxon>
        <taxon>Mycosphaerellales</taxon>
        <taxon>Dissoconiaceae</taxon>
        <taxon>Dissoconium</taxon>
    </lineage>
</organism>
<feature type="region of interest" description="Disordered" evidence="1">
    <location>
        <begin position="700"/>
        <end position="759"/>
    </location>
</feature>
<dbReference type="AlphaFoldDB" id="A0A6J3LXA4"/>
<evidence type="ECO:0000313" key="5">
    <source>
        <dbReference type="RefSeq" id="XP_033457416.1"/>
    </source>
</evidence>
<dbReference type="PANTHER" id="PTHR35152:SF1">
    <property type="entry name" value="DOMAIN SIGNALLING PROTEIN, PUTATIVE (AFU_ORTHOLOGUE AFUA_5G11310)-RELATED"/>
    <property type="match status" value="1"/>
</dbReference>
<evidence type="ECO:0000256" key="1">
    <source>
        <dbReference type="SAM" id="MobiDB-lite"/>
    </source>
</evidence>
<dbReference type="Pfam" id="PF03707">
    <property type="entry name" value="MHYT"/>
    <property type="match status" value="2"/>
</dbReference>
<dbReference type="OrthoDB" id="264015at2759"/>
<feature type="region of interest" description="Disordered" evidence="1">
    <location>
        <begin position="928"/>
        <end position="947"/>
    </location>
</feature>
<keyword evidence="4" id="KW-1185">Reference proteome</keyword>
<evidence type="ECO:0000256" key="2">
    <source>
        <dbReference type="SAM" id="Phobius"/>
    </source>
</evidence>
<feature type="transmembrane region" description="Helical" evidence="2">
    <location>
        <begin position="120"/>
        <end position="140"/>
    </location>
</feature>
<feature type="transmembrane region" description="Helical" evidence="2">
    <location>
        <begin position="160"/>
        <end position="182"/>
    </location>
</feature>
<feature type="transmembrane region" description="Helical" evidence="2">
    <location>
        <begin position="93"/>
        <end position="113"/>
    </location>
</feature>